<name>E0XVD9_9DELT</name>
<dbReference type="InterPro" id="IPR036388">
    <property type="entry name" value="WH-like_DNA-bd_sf"/>
</dbReference>
<accession>E0XVD9</accession>
<dbReference type="InterPro" id="IPR013324">
    <property type="entry name" value="RNA_pol_sigma_r3/r4-like"/>
</dbReference>
<reference evidence="1" key="1">
    <citation type="journal article" date="2011" name="Environ. Microbiol.">
        <title>Time-series analyses of Monterey Bay coastal microbial picoplankton using a 'genome proxy' microarray.</title>
        <authorList>
            <person name="Rich V.I."/>
            <person name="Pham V.D."/>
            <person name="Eppley J."/>
            <person name="Shi Y."/>
            <person name="DeLong E.F."/>
        </authorList>
    </citation>
    <scope>NUCLEOTIDE SEQUENCE</scope>
</reference>
<dbReference type="Gene3D" id="1.10.10.10">
    <property type="entry name" value="Winged helix-like DNA-binding domain superfamily/Winged helix DNA-binding domain"/>
    <property type="match status" value="1"/>
</dbReference>
<dbReference type="EMBL" id="GU474888">
    <property type="protein sequence ID" value="ADI18380.1"/>
    <property type="molecule type" value="Genomic_DNA"/>
</dbReference>
<evidence type="ECO:0008006" key="2">
    <source>
        <dbReference type="Google" id="ProtNLM"/>
    </source>
</evidence>
<sequence length="49" mass="5591">MSKYFGLLDGERETIAEIGEDFDITQDSVLRIKDKGVLKVIHRVNLNIT</sequence>
<proteinExistence type="predicted"/>
<protein>
    <recommendedName>
        <fullName evidence="2">RNA polymerase sigma-70 region 4 domain-containing protein</fullName>
    </recommendedName>
</protein>
<organism evidence="1">
    <name type="scientific">uncultured delta proteobacterium HF4000_08N17</name>
    <dbReference type="NCBI Taxonomy" id="710836"/>
    <lineage>
        <taxon>Bacteria</taxon>
        <taxon>Deltaproteobacteria</taxon>
        <taxon>environmental samples</taxon>
    </lineage>
</organism>
<dbReference type="SUPFAM" id="SSF88659">
    <property type="entry name" value="Sigma3 and sigma4 domains of RNA polymerase sigma factors"/>
    <property type="match status" value="1"/>
</dbReference>
<evidence type="ECO:0000313" key="1">
    <source>
        <dbReference type="EMBL" id="ADI18380.1"/>
    </source>
</evidence>
<dbReference type="AlphaFoldDB" id="E0XVD9"/>